<sequence>MARRCVCQICKANGTVDTFFRVSDDKGKNKYYCSKDEYENYINDKVKRKNLLNYIAKDVLNYREGQVIPPIFLKKIAELKSFYDYEVIQICFEKNQQTIQYWLTNKEFSNEYGMISYIFKIVESNINDVYKEWLHEQNQRMIEKNHHLDIAIVNQTNIVDSTSLKQNNSPKNITEFLDREDEY</sequence>
<protein>
    <submittedName>
        <fullName evidence="1">Uncharacterized protein</fullName>
    </submittedName>
</protein>
<comment type="caution">
    <text evidence="1">The sequence shown here is derived from an EMBL/GenBank/DDBJ whole genome shotgun (WGS) entry which is preliminary data.</text>
</comment>
<dbReference type="EMBL" id="JAVCYS010000002">
    <property type="protein sequence ID" value="MDQ1851014.1"/>
    <property type="molecule type" value="Genomic_DNA"/>
</dbReference>
<proteinExistence type="predicted"/>
<reference evidence="1" key="1">
    <citation type="submission" date="2023-08" db="EMBL/GenBank/DDBJ databases">
        <title>Functional annotation and safety assessment of Bacillus stercoris.</title>
        <authorList>
            <person name="Pandit N.T."/>
            <person name="Ahir S.V."/>
            <person name="Chauhan D.A."/>
            <person name="Bose A."/>
            <person name="Dunlap C."/>
            <person name="Doshi J.A."/>
        </authorList>
    </citation>
    <scope>NUCLEOTIDE SEQUENCE</scope>
    <source>
        <strain evidence="1">ZBMF30</strain>
    </source>
</reference>
<evidence type="ECO:0000313" key="2">
    <source>
        <dbReference type="Proteomes" id="UP001177898"/>
    </source>
</evidence>
<keyword evidence="2" id="KW-1185">Reference proteome</keyword>
<accession>A0ABU0V314</accession>
<gene>
    <name evidence="1" type="ORF">RAQ16_01180</name>
</gene>
<organism evidence="1 2">
    <name type="scientific">Bacillus stercoris</name>
    <dbReference type="NCBI Taxonomy" id="2054641"/>
    <lineage>
        <taxon>Bacteria</taxon>
        <taxon>Bacillati</taxon>
        <taxon>Bacillota</taxon>
        <taxon>Bacilli</taxon>
        <taxon>Bacillales</taxon>
        <taxon>Bacillaceae</taxon>
        <taxon>Bacillus</taxon>
    </lineage>
</organism>
<evidence type="ECO:0000313" key="1">
    <source>
        <dbReference type="EMBL" id="MDQ1851014.1"/>
    </source>
</evidence>
<dbReference type="Proteomes" id="UP001177898">
    <property type="component" value="Unassembled WGS sequence"/>
</dbReference>
<name>A0ABU0V314_9BACI</name>
<dbReference type="RefSeq" id="WP_306644833.1">
    <property type="nucleotide sequence ID" value="NZ_JAVCYS010000002.1"/>
</dbReference>